<dbReference type="EMBL" id="PUIQ01000041">
    <property type="protein sequence ID" value="PQP14171.1"/>
    <property type="molecule type" value="Genomic_DNA"/>
</dbReference>
<evidence type="ECO:0000313" key="2">
    <source>
        <dbReference type="EMBL" id="PQP14171.1"/>
    </source>
</evidence>
<dbReference type="AlphaFoldDB" id="A0A2S8IHC3"/>
<gene>
    <name evidence="2" type="ORF">C5615_27315</name>
</gene>
<reference evidence="2 3" key="1">
    <citation type="submission" date="2018-02" db="EMBL/GenBank/DDBJ databases">
        <title>Draft genome sequencing of Burkholderia cepacia Y14-15.</title>
        <authorList>
            <person name="Zheng B.-X."/>
        </authorList>
    </citation>
    <scope>NUCLEOTIDE SEQUENCE [LARGE SCALE GENOMIC DNA]</scope>
    <source>
        <strain evidence="2 3">Y14-15</strain>
    </source>
</reference>
<feature type="region of interest" description="Disordered" evidence="1">
    <location>
        <begin position="1"/>
        <end position="33"/>
    </location>
</feature>
<accession>A0A2S8IHC3</accession>
<evidence type="ECO:0000313" key="3">
    <source>
        <dbReference type="Proteomes" id="UP000238206"/>
    </source>
</evidence>
<proteinExistence type="predicted"/>
<protein>
    <submittedName>
        <fullName evidence="2">Uncharacterized protein</fullName>
    </submittedName>
</protein>
<sequence>MAVNMFHRLAPTPAQRHSRAENPNQIKSLAHRPAPRYRLARFLSQRSRLQMQNPIEDTP</sequence>
<organism evidence="2 3">
    <name type="scientific">Burkholderia cepacia</name>
    <name type="common">Pseudomonas cepacia</name>
    <dbReference type="NCBI Taxonomy" id="292"/>
    <lineage>
        <taxon>Bacteria</taxon>
        <taxon>Pseudomonadati</taxon>
        <taxon>Pseudomonadota</taxon>
        <taxon>Betaproteobacteria</taxon>
        <taxon>Burkholderiales</taxon>
        <taxon>Burkholderiaceae</taxon>
        <taxon>Burkholderia</taxon>
        <taxon>Burkholderia cepacia complex</taxon>
    </lineage>
</organism>
<evidence type="ECO:0000256" key="1">
    <source>
        <dbReference type="SAM" id="MobiDB-lite"/>
    </source>
</evidence>
<dbReference type="Proteomes" id="UP000238206">
    <property type="component" value="Unassembled WGS sequence"/>
</dbReference>
<name>A0A2S8IHC3_BURCE</name>
<comment type="caution">
    <text evidence="2">The sequence shown here is derived from an EMBL/GenBank/DDBJ whole genome shotgun (WGS) entry which is preliminary data.</text>
</comment>